<dbReference type="EMBL" id="CH477267">
    <property type="protein sequence ID" value="EJY57461.1"/>
    <property type="molecule type" value="Genomic_DNA"/>
</dbReference>
<dbReference type="Proteomes" id="UP000682892">
    <property type="component" value="Chromosome 1"/>
</dbReference>
<evidence type="ECO:0000313" key="1">
    <source>
        <dbReference type="EMBL" id="EJY57461.1"/>
    </source>
</evidence>
<name>J9E9C8_AEDAE</name>
<gene>
    <name evidence="1" type="ORF">AaeL_AAEL017550</name>
</gene>
<dbReference type="HOGENOM" id="CLU_3320345_0_0_1"/>
<accession>J9E9C8</accession>
<reference evidence="1" key="2">
    <citation type="journal article" date="2007" name="Science">
        <title>Genome sequence of Aedes aegypti, a major arbovirus vector.</title>
        <authorList>
            <person name="Nene V."/>
            <person name="Wortman J.R."/>
            <person name="Lawson D."/>
            <person name="Haas B."/>
            <person name="Kodira C."/>
            <person name="Tu Z.J."/>
            <person name="Loftus B."/>
            <person name="Xi Z."/>
            <person name="Megy K."/>
            <person name="Grabherr M."/>
            <person name="Ren Q."/>
            <person name="Zdobnov E.M."/>
            <person name="Lobo N.F."/>
            <person name="Campbell K.S."/>
            <person name="Brown S.E."/>
            <person name="Bonaldo M.F."/>
            <person name="Zhu J."/>
            <person name="Sinkins S.P."/>
            <person name="Hogenkamp D.G."/>
            <person name="Amedeo P."/>
            <person name="Arensburger P."/>
            <person name="Atkinson P.W."/>
            <person name="Bidwell S."/>
            <person name="Biedler J."/>
            <person name="Birney E."/>
            <person name="Bruggner R.V."/>
            <person name="Costas J."/>
            <person name="Coy M.R."/>
            <person name="Crabtree J."/>
            <person name="Crawford M."/>
            <person name="Debruyn B."/>
            <person name="Decaprio D."/>
            <person name="Eiglmeier K."/>
            <person name="Eisenstadt E."/>
            <person name="El-Dorry H."/>
            <person name="Gelbart W.M."/>
            <person name="Gomes S.L."/>
            <person name="Hammond M."/>
            <person name="Hannick L.I."/>
            <person name="Hogan J.R."/>
            <person name="Holmes M.H."/>
            <person name="Jaffe D."/>
            <person name="Johnston J.S."/>
            <person name="Kennedy R.C."/>
            <person name="Koo H."/>
            <person name="Kravitz S."/>
            <person name="Kriventseva E.V."/>
            <person name="Kulp D."/>
            <person name="Labutti K."/>
            <person name="Lee E."/>
            <person name="Li S."/>
            <person name="Lovin D.D."/>
            <person name="Mao C."/>
            <person name="Mauceli E."/>
            <person name="Menck C.F."/>
            <person name="Miller J.R."/>
            <person name="Montgomery P."/>
            <person name="Mori A."/>
            <person name="Nascimento A.L."/>
            <person name="Naveira H.F."/>
            <person name="Nusbaum C."/>
            <person name="O'leary S."/>
            <person name="Orvis J."/>
            <person name="Pertea M."/>
            <person name="Quesneville H."/>
            <person name="Reidenbach K.R."/>
            <person name="Rogers Y.H."/>
            <person name="Roth C.W."/>
            <person name="Schneider J.R."/>
            <person name="Schatz M."/>
            <person name="Shumway M."/>
            <person name="Stanke M."/>
            <person name="Stinson E.O."/>
            <person name="Tubio J.M."/>
            <person name="Vanzee J.P."/>
            <person name="Verjovski-Almeida S."/>
            <person name="Werner D."/>
            <person name="White O."/>
            <person name="Wyder S."/>
            <person name="Zeng Q."/>
            <person name="Zhao Q."/>
            <person name="Zhao Y."/>
            <person name="Hill C.A."/>
            <person name="Raikhel A.S."/>
            <person name="Soares M.B."/>
            <person name="Knudson D.L."/>
            <person name="Lee N.H."/>
            <person name="Galagan J."/>
            <person name="Salzberg S.L."/>
            <person name="Paulsen I.T."/>
            <person name="Dimopoulos G."/>
            <person name="Collins F.H."/>
            <person name="Birren B."/>
            <person name="Fraser-Liggett C.M."/>
            <person name="Severson D.W."/>
        </authorList>
    </citation>
    <scope>NUCLEOTIDE SEQUENCE [LARGE SCALE GENOMIC DNA]</scope>
    <source>
        <strain evidence="1">Liverpool</strain>
    </source>
</reference>
<reference evidence="1" key="3">
    <citation type="submission" date="2012-09" db="EMBL/GenBank/DDBJ databases">
        <authorList>
            <consortium name="VectorBase"/>
        </authorList>
    </citation>
    <scope>NUCLEOTIDE SEQUENCE</scope>
    <source>
        <strain evidence="1">Liverpool</strain>
    </source>
</reference>
<dbReference type="AlphaFoldDB" id="J9E9C8"/>
<evidence type="ECO:0000313" key="2">
    <source>
        <dbReference type="Proteomes" id="UP000682892"/>
    </source>
</evidence>
<sequence length="39" mass="4712">MQARCRYGTFRSTWWPLIETGCTVTGTLNTLRFRRYRRG</sequence>
<protein>
    <submittedName>
        <fullName evidence="1">AAEL017550-PA</fullName>
    </submittedName>
</protein>
<reference evidence="1" key="1">
    <citation type="submission" date="2005-10" db="EMBL/GenBank/DDBJ databases">
        <authorList>
            <person name="Loftus B.J."/>
            <person name="Nene V.M."/>
            <person name="Hannick L.I."/>
            <person name="Bidwell S."/>
            <person name="Haas B."/>
            <person name="Amedeo P."/>
            <person name="Orvis J."/>
            <person name="Wortman J.R."/>
            <person name="White O.R."/>
            <person name="Salzberg S."/>
            <person name="Shumway M."/>
            <person name="Koo H."/>
            <person name="Zhao Y."/>
            <person name="Holmes M."/>
            <person name="Miller J."/>
            <person name="Schatz M."/>
            <person name="Pop M."/>
            <person name="Pai G."/>
            <person name="Utterback T."/>
            <person name="Rogers Y.-H."/>
            <person name="Kravitz S."/>
            <person name="Fraser C.M."/>
        </authorList>
    </citation>
    <scope>NUCLEOTIDE SEQUENCE</scope>
    <source>
        <strain evidence="1">Liverpool</strain>
    </source>
</reference>
<dbReference type="PaxDb" id="7159-AAEL017550-PA"/>
<organism evidence="1 2">
    <name type="scientific">Aedes aegypti</name>
    <name type="common">Yellowfever mosquito</name>
    <name type="synonym">Culex aegypti</name>
    <dbReference type="NCBI Taxonomy" id="7159"/>
    <lineage>
        <taxon>Eukaryota</taxon>
        <taxon>Metazoa</taxon>
        <taxon>Ecdysozoa</taxon>
        <taxon>Arthropoda</taxon>
        <taxon>Hexapoda</taxon>
        <taxon>Insecta</taxon>
        <taxon>Pterygota</taxon>
        <taxon>Neoptera</taxon>
        <taxon>Endopterygota</taxon>
        <taxon>Diptera</taxon>
        <taxon>Nematocera</taxon>
        <taxon>Culicoidea</taxon>
        <taxon>Culicidae</taxon>
        <taxon>Culicinae</taxon>
        <taxon>Aedini</taxon>
        <taxon>Aedes</taxon>
        <taxon>Stegomyia</taxon>
    </lineage>
</organism>
<proteinExistence type="predicted"/>